<keyword evidence="4 6" id="KW-1133">Transmembrane helix</keyword>
<dbReference type="InterPro" id="IPR008457">
    <property type="entry name" value="Cu-R_CopD_dom"/>
</dbReference>
<feature type="transmembrane region" description="Helical" evidence="6">
    <location>
        <begin position="12"/>
        <end position="32"/>
    </location>
</feature>
<evidence type="ECO:0000256" key="3">
    <source>
        <dbReference type="ARBA" id="ARBA00022692"/>
    </source>
</evidence>
<dbReference type="NCBIfam" id="NF033808">
    <property type="entry name" value="copper_CopD"/>
    <property type="match status" value="1"/>
</dbReference>
<sequence>MPEDWLSVVLRFALHLDLMILFGVPLFSIYALGPADRASARTSVVSRRNSRLAQASAVAGVVLSLWDIVAMAESMTGATTYTTLTGHVFNMILTGTAVGTAWMVRMVALATCLAMAVAWRRRADRKRIGLAAVGAIALATLAWSGHGAMDDGLRGTFHLVIDIAHLLAAGMWVGALVAFVLLSSARCADTAGAVQTLSRAASGFATIGTGIVGVLIATGVANYAFVVGPTLDTFATPYGWLLLGKLMLFAGMLVLAAGNRYRLSPRLAAAIRMGDYASAVRALRNSLRAEACVAVVILALVAWLGVLSPLPS</sequence>
<keyword evidence="9" id="KW-1185">Reference proteome</keyword>
<protein>
    <submittedName>
        <fullName evidence="8">Copper homeostasis membrane protein CopD</fullName>
    </submittedName>
</protein>
<keyword evidence="2" id="KW-1003">Cell membrane</keyword>
<evidence type="ECO:0000256" key="1">
    <source>
        <dbReference type="ARBA" id="ARBA00004651"/>
    </source>
</evidence>
<feature type="transmembrane region" description="Helical" evidence="6">
    <location>
        <begin position="291"/>
        <end position="310"/>
    </location>
</feature>
<gene>
    <name evidence="8" type="primary">copD</name>
    <name evidence="8" type="ORF">NG900_04365</name>
</gene>
<feature type="transmembrane region" description="Helical" evidence="6">
    <location>
        <begin position="92"/>
        <end position="116"/>
    </location>
</feature>
<dbReference type="Proteomes" id="UP001162811">
    <property type="component" value="Unassembled WGS sequence"/>
</dbReference>
<evidence type="ECO:0000256" key="5">
    <source>
        <dbReference type="ARBA" id="ARBA00023136"/>
    </source>
</evidence>
<dbReference type="PANTHER" id="PTHR34820">
    <property type="entry name" value="INNER MEMBRANE PROTEIN YEBZ"/>
    <property type="match status" value="1"/>
</dbReference>
<organism evidence="8 9">
    <name type="scientific">Ralstonia soli</name>
    <dbReference type="NCBI Taxonomy" id="2953896"/>
    <lineage>
        <taxon>Bacteria</taxon>
        <taxon>Pseudomonadati</taxon>
        <taxon>Pseudomonadota</taxon>
        <taxon>Betaproteobacteria</taxon>
        <taxon>Burkholderiales</taxon>
        <taxon>Burkholderiaceae</taxon>
        <taxon>Ralstonia</taxon>
    </lineage>
</organism>
<evidence type="ECO:0000313" key="8">
    <source>
        <dbReference type="EMBL" id="MCO5397431.1"/>
    </source>
</evidence>
<dbReference type="RefSeq" id="WP_252677125.1">
    <property type="nucleotide sequence ID" value="NZ_JAMXHT010000002.1"/>
</dbReference>
<reference evidence="8" key="1">
    <citation type="submission" date="2022-06" db="EMBL/GenBank/DDBJ databases">
        <authorList>
            <person name="Lu C.-H."/>
        </authorList>
    </citation>
    <scope>NUCLEOTIDE SEQUENCE</scope>
    <source>
        <strain evidence="8">21MJYT02-11</strain>
    </source>
</reference>
<dbReference type="InterPro" id="IPR047689">
    <property type="entry name" value="CopD"/>
</dbReference>
<feature type="transmembrane region" description="Helical" evidence="6">
    <location>
        <begin position="128"/>
        <end position="145"/>
    </location>
</feature>
<accession>A0ABT1AGF2</accession>
<comment type="caution">
    <text evidence="8">The sequence shown here is derived from an EMBL/GenBank/DDBJ whole genome shotgun (WGS) entry which is preliminary data.</text>
</comment>
<comment type="subcellular location">
    <subcellularLocation>
        <location evidence="1">Cell membrane</location>
        <topology evidence="1">Multi-pass membrane protein</topology>
    </subcellularLocation>
</comment>
<keyword evidence="3 6" id="KW-0812">Transmembrane</keyword>
<name>A0ABT1AGF2_9RALS</name>
<dbReference type="InterPro" id="IPR032694">
    <property type="entry name" value="CopC/D"/>
</dbReference>
<evidence type="ECO:0000256" key="4">
    <source>
        <dbReference type="ARBA" id="ARBA00022989"/>
    </source>
</evidence>
<evidence type="ECO:0000256" key="6">
    <source>
        <dbReference type="SAM" id="Phobius"/>
    </source>
</evidence>
<feature type="transmembrane region" description="Helical" evidence="6">
    <location>
        <begin position="203"/>
        <end position="226"/>
    </location>
</feature>
<proteinExistence type="predicted"/>
<keyword evidence="5 6" id="KW-0472">Membrane</keyword>
<feature type="transmembrane region" description="Helical" evidence="6">
    <location>
        <begin position="52"/>
        <end position="72"/>
    </location>
</feature>
<dbReference type="Pfam" id="PF05425">
    <property type="entry name" value="CopD"/>
    <property type="match status" value="1"/>
</dbReference>
<dbReference type="EMBL" id="JAMXHT010000002">
    <property type="protein sequence ID" value="MCO5397431.1"/>
    <property type="molecule type" value="Genomic_DNA"/>
</dbReference>
<feature type="transmembrane region" description="Helical" evidence="6">
    <location>
        <begin position="157"/>
        <end position="182"/>
    </location>
</feature>
<feature type="transmembrane region" description="Helical" evidence="6">
    <location>
        <begin position="238"/>
        <end position="257"/>
    </location>
</feature>
<dbReference type="PANTHER" id="PTHR34820:SF4">
    <property type="entry name" value="INNER MEMBRANE PROTEIN YEBZ"/>
    <property type="match status" value="1"/>
</dbReference>
<reference evidence="8" key="2">
    <citation type="journal article" date="2023" name="Front. Microbiol.">
        <title>Ralstonia chuxiongensis sp. nov., Ralstonia mojiangensis sp. nov., and Ralstonia soli sp. nov., isolated from tobacco fields, are three novel species in the family Burkholderiaceae.</title>
        <authorList>
            <person name="Lu C.H."/>
            <person name="Zhang Y.Y."/>
            <person name="Jiang N."/>
            <person name="Chen W."/>
            <person name="Shao X."/>
            <person name="Zhao Z.M."/>
            <person name="Lu W.L."/>
            <person name="Hu X."/>
            <person name="Xi Y.X."/>
            <person name="Zou S.Y."/>
            <person name="Wei Q.J."/>
            <person name="Lin Z.L."/>
            <person name="Gong L."/>
            <person name="Gai X.T."/>
            <person name="Zhang L.Q."/>
            <person name="Li J.Y."/>
            <person name="Jin Y."/>
            <person name="Xia Z.Y."/>
        </authorList>
    </citation>
    <scope>NUCLEOTIDE SEQUENCE</scope>
    <source>
        <strain evidence="8">21MJYT02-11</strain>
    </source>
</reference>
<evidence type="ECO:0000256" key="2">
    <source>
        <dbReference type="ARBA" id="ARBA00022475"/>
    </source>
</evidence>
<feature type="domain" description="Copper resistance protein D" evidence="7">
    <location>
        <begin position="199"/>
        <end position="304"/>
    </location>
</feature>
<evidence type="ECO:0000259" key="7">
    <source>
        <dbReference type="Pfam" id="PF05425"/>
    </source>
</evidence>
<evidence type="ECO:0000313" key="9">
    <source>
        <dbReference type="Proteomes" id="UP001162811"/>
    </source>
</evidence>